<proteinExistence type="predicted"/>
<evidence type="ECO:0000256" key="1">
    <source>
        <dbReference type="SAM" id="Phobius"/>
    </source>
</evidence>
<evidence type="ECO:0000259" key="2">
    <source>
        <dbReference type="Pfam" id="PF19830"/>
    </source>
</evidence>
<feature type="transmembrane region" description="Helical" evidence="1">
    <location>
        <begin position="181"/>
        <end position="206"/>
    </location>
</feature>
<evidence type="ECO:0000259" key="3">
    <source>
        <dbReference type="Pfam" id="PF25853"/>
    </source>
</evidence>
<dbReference type="InterPro" id="IPR046278">
    <property type="entry name" value="DUF6311"/>
</dbReference>
<feature type="transmembrane region" description="Helical" evidence="1">
    <location>
        <begin position="129"/>
        <end position="150"/>
    </location>
</feature>
<feature type="transmembrane region" description="Helical" evidence="1">
    <location>
        <begin position="260"/>
        <end position="278"/>
    </location>
</feature>
<feature type="transmembrane region" description="Helical" evidence="1">
    <location>
        <begin position="99"/>
        <end position="117"/>
    </location>
</feature>
<organism evidence="4">
    <name type="scientific">freshwater metagenome</name>
    <dbReference type="NCBI Taxonomy" id="449393"/>
    <lineage>
        <taxon>unclassified sequences</taxon>
        <taxon>metagenomes</taxon>
        <taxon>ecological metagenomes</taxon>
    </lineage>
</organism>
<feature type="transmembrane region" description="Helical" evidence="1">
    <location>
        <begin position="290"/>
        <end position="313"/>
    </location>
</feature>
<keyword evidence="1" id="KW-0812">Transmembrane</keyword>
<keyword evidence="1" id="KW-0472">Membrane</keyword>
<keyword evidence="1" id="KW-1133">Transmembrane helix</keyword>
<gene>
    <name evidence="4" type="ORF">UFOPK3037_01504</name>
</gene>
<sequence>MTFFKKNTPFIPLFFGIIFFYLIVGFGPLDPRNLSWIFGRFDPPQHYLGWVFYRASPWSFPIGLNPNFGMDISSSIVYTDSIPIMAIFFKLLSPILPQVFQYFGIWLLLCFLLQTWFSWKIISLFSTHFWVIFFGTGLLFFSPPMFWRVYTPSGTQAALVAHFLILAALFLTLRKSQDRRIFYWSVLLSVSVLTHFYLFAIVSLLWLADLLDRLTSQKVLSGRKVLYEIFTATTLVLLCAWQAGYFAITGSSGIDWGYGFFKLNVLGPIDPSGWSYLLPNIPMPTSWGEGYNYLGLGAIMVIAIACILLILISRPKSKVTPLSHNVILLFADHRFLCLCLMLLYIDALTNNIGIGMRAFNFELPLFLNSPLHILRSSARMWWPIHYCLIIFAIYLICKVSSDRIAITILAAALVLQIADTKRGWQVTQQSLAQDMSAEIFAPDLKNPFWRSATAHYKKIVRIPAMSQSKKWVQFASLAAEYGLQTNSVFFARVDGRKVAKANQDLKAVIMKGEYDNDSLYVFEDRFLIPIMATRGVNDIVAKIDGFLILAPGWKTCKSCIPIAPENLINNDQLPNTSENAIGFSNQKKDQDLMFYLENGWSWQEGWGTWSDGKASTLNLPWPKKNPHSITLNFKTFLDPNKHPSQTIDIWINGFFDRQIEIRQYENNYLTLPLSKEMLEHPYLKLEFKFKNSVVPNDLVPENKDKRMLGIGLISAQFK</sequence>
<dbReference type="InterPro" id="IPR058671">
    <property type="entry name" value="DUF6311_C"/>
</dbReference>
<feature type="transmembrane region" description="Helical" evidence="1">
    <location>
        <begin position="156"/>
        <end position="174"/>
    </location>
</feature>
<dbReference type="Pfam" id="PF25853">
    <property type="entry name" value="DUF6311_C"/>
    <property type="match status" value="1"/>
</dbReference>
<accession>A0A6J6YZ81</accession>
<evidence type="ECO:0000313" key="4">
    <source>
        <dbReference type="EMBL" id="CAB4813684.1"/>
    </source>
</evidence>
<dbReference type="Pfam" id="PF19830">
    <property type="entry name" value="DUF6311"/>
    <property type="match status" value="1"/>
</dbReference>
<feature type="domain" description="DUF6311" evidence="2">
    <location>
        <begin position="14"/>
        <end position="421"/>
    </location>
</feature>
<feature type="transmembrane region" description="Helical" evidence="1">
    <location>
        <begin position="7"/>
        <end position="27"/>
    </location>
</feature>
<reference evidence="4" key="1">
    <citation type="submission" date="2020-05" db="EMBL/GenBank/DDBJ databases">
        <authorList>
            <person name="Chiriac C."/>
            <person name="Salcher M."/>
            <person name="Ghai R."/>
            <person name="Kavagutti S V."/>
        </authorList>
    </citation>
    <scope>NUCLEOTIDE SEQUENCE</scope>
</reference>
<feature type="transmembrane region" description="Helical" evidence="1">
    <location>
        <begin position="226"/>
        <end position="248"/>
    </location>
</feature>
<feature type="transmembrane region" description="Helical" evidence="1">
    <location>
        <begin position="380"/>
        <end position="397"/>
    </location>
</feature>
<feature type="domain" description="DUF6311" evidence="3">
    <location>
        <begin position="448"/>
        <end position="551"/>
    </location>
</feature>
<dbReference type="EMBL" id="CAFAAO010000027">
    <property type="protein sequence ID" value="CAB4813684.1"/>
    <property type="molecule type" value="Genomic_DNA"/>
</dbReference>
<protein>
    <submittedName>
        <fullName evidence="4">Unannotated protein</fullName>
    </submittedName>
</protein>
<dbReference type="AlphaFoldDB" id="A0A6J6YZ81"/>
<name>A0A6J6YZ81_9ZZZZ</name>